<feature type="compositionally biased region" description="Polar residues" evidence="9">
    <location>
        <begin position="96"/>
        <end position="118"/>
    </location>
</feature>
<organism evidence="10 11">
    <name type="scientific">Anthostomella pinea</name>
    <dbReference type="NCBI Taxonomy" id="933095"/>
    <lineage>
        <taxon>Eukaryota</taxon>
        <taxon>Fungi</taxon>
        <taxon>Dikarya</taxon>
        <taxon>Ascomycota</taxon>
        <taxon>Pezizomycotina</taxon>
        <taxon>Sordariomycetes</taxon>
        <taxon>Xylariomycetidae</taxon>
        <taxon>Xylariales</taxon>
        <taxon>Xylariaceae</taxon>
        <taxon>Anthostomella</taxon>
    </lineage>
</organism>
<dbReference type="AlphaFoldDB" id="A0AAI8VLP4"/>
<comment type="similarity">
    <text evidence="3">Belongs to the WHI5/NRM1 family.</text>
</comment>
<dbReference type="Pfam" id="PF08528">
    <property type="entry name" value="Whi5"/>
    <property type="match status" value="1"/>
</dbReference>
<evidence type="ECO:0000313" key="10">
    <source>
        <dbReference type="EMBL" id="CAJ2506867.1"/>
    </source>
</evidence>
<evidence type="ECO:0000256" key="5">
    <source>
        <dbReference type="ARBA" id="ARBA00022491"/>
    </source>
</evidence>
<comment type="caution">
    <text evidence="10">The sequence shown here is derived from an EMBL/GenBank/DDBJ whole genome shotgun (WGS) entry which is preliminary data.</text>
</comment>
<evidence type="ECO:0000256" key="9">
    <source>
        <dbReference type="SAM" id="MobiDB-lite"/>
    </source>
</evidence>
<keyword evidence="4" id="KW-0963">Cytoplasm</keyword>
<dbReference type="Proteomes" id="UP001295740">
    <property type="component" value="Unassembled WGS sequence"/>
</dbReference>
<evidence type="ECO:0000256" key="1">
    <source>
        <dbReference type="ARBA" id="ARBA00004123"/>
    </source>
</evidence>
<comment type="subcellular location">
    <subcellularLocation>
        <location evidence="2">Cytoplasm</location>
    </subcellularLocation>
    <subcellularLocation>
        <location evidence="1">Nucleus</location>
    </subcellularLocation>
</comment>
<dbReference type="InterPro" id="IPR013734">
    <property type="entry name" value="TF_Nrm1/Whi5"/>
</dbReference>
<keyword evidence="6" id="KW-0805">Transcription regulation</keyword>
<name>A0AAI8VLP4_9PEZI</name>
<feature type="compositionally biased region" description="Basic and acidic residues" evidence="9">
    <location>
        <begin position="260"/>
        <end position="270"/>
    </location>
</feature>
<evidence type="ECO:0000256" key="7">
    <source>
        <dbReference type="ARBA" id="ARBA00023163"/>
    </source>
</evidence>
<dbReference type="GO" id="GO:0005634">
    <property type="term" value="C:nucleus"/>
    <property type="evidence" value="ECO:0007669"/>
    <property type="project" value="UniProtKB-SubCell"/>
</dbReference>
<feature type="region of interest" description="Disordered" evidence="9">
    <location>
        <begin position="173"/>
        <end position="290"/>
    </location>
</feature>
<evidence type="ECO:0000256" key="4">
    <source>
        <dbReference type="ARBA" id="ARBA00022490"/>
    </source>
</evidence>
<dbReference type="EMBL" id="CAUWAG010000010">
    <property type="protein sequence ID" value="CAJ2506867.1"/>
    <property type="molecule type" value="Genomic_DNA"/>
</dbReference>
<feature type="compositionally biased region" description="Polar residues" evidence="9">
    <location>
        <begin position="200"/>
        <end position="216"/>
    </location>
</feature>
<gene>
    <name evidence="10" type="ORF">KHLLAP_LOCUS7335</name>
</gene>
<feature type="compositionally biased region" description="Basic residues" evidence="9">
    <location>
        <begin position="1"/>
        <end position="10"/>
    </location>
</feature>
<evidence type="ECO:0000313" key="11">
    <source>
        <dbReference type="Proteomes" id="UP001295740"/>
    </source>
</evidence>
<feature type="compositionally biased region" description="Polar residues" evidence="9">
    <location>
        <begin position="38"/>
        <end position="52"/>
    </location>
</feature>
<evidence type="ECO:0000256" key="3">
    <source>
        <dbReference type="ARBA" id="ARBA00006922"/>
    </source>
</evidence>
<accession>A0AAI8VLP4</accession>
<evidence type="ECO:0000256" key="8">
    <source>
        <dbReference type="ARBA" id="ARBA00023242"/>
    </source>
</evidence>
<feature type="compositionally biased region" description="Basic and acidic residues" evidence="9">
    <location>
        <begin position="141"/>
        <end position="150"/>
    </location>
</feature>
<dbReference type="GO" id="GO:0005737">
    <property type="term" value="C:cytoplasm"/>
    <property type="evidence" value="ECO:0007669"/>
    <property type="project" value="UniProtKB-SubCell"/>
</dbReference>
<protein>
    <submittedName>
        <fullName evidence="10">Uu.00g080530.m01.CDS01</fullName>
    </submittedName>
</protein>
<proteinExistence type="inferred from homology"/>
<sequence length="290" mass="31365">MDASPSKRRVLAPLDANTRSPAATARLPASKLEIPKPTISNASDPTQSSTTKRSLDQENAHQWPNPAKKQRVWGTESSTQPPAVKEDAVDRVARPRSNSPNESSMFDNSTANASQVTAITEPDAELAASPLPVPPRRQRTLTREDARQKAETLRLRLGLASYKVRTGQTDVPLERLQVKPIPGQQQAEPQLPRLPAPAPTRNNTVRPHSSRSNEGSRNPRKALPSAPLLQRASSFSHACPQAPHKRNALPRPPPNSVDTPVRRLSGEGERLAGNGLRGGAVKGLMSLSQS</sequence>
<keyword evidence="11" id="KW-1185">Reference proteome</keyword>
<feature type="compositionally biased region" description="Basic and acidic residues" evidence="9">
    <location>
        <begin position="84"/>
        <end position="93"/>
    </location>
</feature>
<evidence type="ECO:0000256" key="6">
    <source>
        <dbReference type="ARBA" id="ARBA00023015"/>
    </source>
</evidence>
<feature type="region of interest" description="Disordered" evidence="9">
    <location>
        <begin position="1"/>
        <end position="150"/>
    </location>
</feature>
<reference evidence="10" key="1">
    <citation type="submission" date="2023-10" db="EMBL/GenBank/DDBJ databases">
        <authorList>
            <person name="Hackl T."/>
        </authorList>
    </citation>
    <scope>NUCLEOTIDE SEQUENCE</scope>
</reference>
<evidence type="ECO:0000256" key="2">
    <source>
        <dbReference type="ARBA" id="ARBA00004496"/>
    </source>
</evidence>
<keyword evidence="5" id="KW-0678">Repressor</keyword>
<keyword evidence="7" id="KW-0804">Transcription</keyword>
<keyword evidence="8" id="KW-0539">Nucleus</keyword>